<accession>A0A0B0NFV3</accession>
<proteinExistence type="predicted"/>
<evidence type="ECO:0000313" key="1">
    <source>
        <dbReference type="EMBL" id="KHG11725.1"/>
    </source>
</evidence>
<dbReference type="AlphaFoldDB" id="A0A0B0NFV3"/>
<name>A0A0B0NFV3_GOSAR</name>
<gene>
    <name evidence="1" type="ORF">F383_04902</name>
</gene>
<protein>
    <submittedName>
        <fullName evidence="1">Uncharacterized protein</fullName>
    </submittedName>
</protein>
<dbReference type="Proteomes" id="UP000032142">
    <property type="component" value="Unassembled WGS sequence"/>
</dbReference>
<dbReference type="EMBL" id="KN396381">
    <property type="protein sequence ID" value="KHG11725.1"/>
    <property type="molecule type" value="Genomic_DNA"/>
</dbReference>
<keyword evidence="2" id="KW-1185">Reference proteome</keyword>
<organism evidence="1 2">
    <name type="scientific">Gossypium arboreum</name>
    <name type="common">Tree cotton</name>
    <name type="synonym">Gossypium nanking</name>
    <dbReference type="NCBI Taxonomy" id="29729"/>
    <lineage>
        <taxon>Eukaryota</taxon>
        <taxon>Viridiplantae</taxon>
        <taxon>Streptophyta</taxon>
        <taxon>Embryophyta</taxon>
        <taxon>Tracheophyta</taxon>
        <taxon>Spermatophyta</taxon>
        <taxon>Magnoliopsida</taxon>
        <taxon>eudicotyledons</taxon>
        <taxon>Gunneridae</taxon>
        <taxon>Pentapetalae</taxon>
        <taxon>rosids</taxon>
        <taxon>malvids</taxon>
        <taxon>Malvales</taxon>
        <taxon>Malvaceae</taxon>
        <taxon>Malvoideae</taxon>
        <taxon>Gossypium</taxon>
    </lineage>
</organism>
<reference evidence="2" key="1">
    <citation type="submission" date="2014-09" db="EMBL/GenBank/DDBJ databases">
        <authorList>
            <person name="Mudge J."/>
            <person name="Ramaraj T."/>
            <person name="Lindquist I.E."/>
            <person name="Bharti A.K."/>
            <person name="Sundararajan A."/>
            <person name="Cameron C.T."/>
            <person name="Woodward J.E."/>
            <person name="May G.D."/>
            <person name="Brubaker C."/>
            <person name="Broadhvest J."/>
            <person name="Wilkins T.A."/>
        </authorList>
    </citation>
    <scope>NUCLEOTIDE SEQUENCE</scope>
    <source>
        <strain evidence="2">cv. AKA8401</strain>
    </source>
</reference>
<sequence length="80" mass="9295">MSGTSIGYEMCQCKTMSGRWHRHGYAKASVCPCLGHVISLDDDNQCKTMSETWHRQLTPCLRIMKYSIVFRMVQRQESCF</sequence>
<evidence type="ECO:0000313" key="2">
    <source>
        <dbReference type="Proteomes" id="UP000032142"/>
    </source>
</evidence>